<accession>A0A6J5GTP2</accession>
<dbReference type="EMBL" id="CADIKL010000045">
    <property type="protein sequence ID" value="CAB3805034.1"/>
    <property type="molecule type" value="Genomic_DNA"/>
</dbReference>
<evidence type="ECO:0008006" key="3">
    <source>
        <dbReference type="Google" id="ProtNLM"/>
    </source>
</evidence>
<dbReference type="AlphaFoldDB" id="A0A6J5GTP2"/>
<dbReference type="Pfam" id="PF06666">
    <property type="entry name" value="DUF1173"/>
    <property type="match status" value="1"/>
</dbReference>
<dbReference type="InterPro" id="IPR009553">
    <property type="entry name" value="DUF1173"/>
</dbReference>
<protein>
    <recommendedName>
        <fullName evidence="3">DUF1173 domain-containing protein</fullName>
    </recommendedName>
</protein>
<keyword evidence="2" id="KW-1185">Reference proteome</keyword>
<name>A0A6J5GTP2_9BURK</name>
<reference evidence="1 2" key="1">
    <citation type="submission" date="2020-04" db="EMBL/GenBank/DDBJ databases">
        <authorList>
            <person name="De Canck E."/>
        </authorList>
    </citation>
    <scope>NUCLEOTIDE SEQUENCE [LARGE SCALE GENOMIC DNA]</scope>
    <source>
        <strain evidence="1 2">LMG 28688</strain>
    </source>
</reference>
<gene>
    <name evidence="1" type="ORF">LMG28688_06092</name>
</gene>
<organism evidence="1 2">
    <name type="scientific">Paraburkholderia caffeinitolerans</name>
    <dbReference type="NCBI Taxonomy" id="1723730"/>
    <lineage>
        <taxon>Bacteria</taxon>
        <taxon>Pseudomonadati</taxon>
        <taxon>Pseudomonadota</taxon>
        <taxon>Betaproteobacteria</taxon>
        <taxon>Burkholderiales</taxon>
        <taxon>Burkholderiaceae</taxon>
        <taxon>Paraburkholderia</taxon>
    </lineage>
</organism>
<sequence>MFDVSFSGKRVSLAEVQEHPARFASRLERAKVTPGFALCHCRTDTPRKLVIRRYGSLFHLAGWPDDGVHHAERCDFHKKGVSGAGPNPDSRDAIIAGPNGMNVRLDVSLVHQETASGRNRTTGVSTGASRRAAPLLAFLQTLWTSAGLTFWFGTSKPQGWGSVNAELFAGLGDAATVNGSPAQDVLHVMRRFEQHDRDAINAEFDAFRTRIVNDEKVSRRGLVLGELAEFADTEFGKAITLRQHPQRYHVSTALADHAEKKYRRAFRAIGKPNARVIALLLVERLTHRHLRIVDLAAMLCSLVFLPCDSMYEVAMANRLVAERRRFEKPIRMAEGDEMLPDFVLLDTHPATHVEVYGMNGVASYERRKAEKQGQRLSRGIPAVEWNVDREELKQVLLPSPVTRT</sequence>
<evidence type="ECO:0000313" key="2">
    <source>
        <dbReference type="Proteomes" id="UP000494119"/>
    </source>
</evidence>
<evidence type="ECO:0000313" key="1">
    <source>
        <dbReference type="EMBL" id="CAB3805034.1"/>
    </source>
</evidence>
<dbReference type="Proteomes" id="UP000494119">
    <property type="component" value="Unassembled WGS sequence"/>
</dbReference>
<dbReference type="RefSeq" id="WP_175197765.1">
    <property type="nucleotide sequence ID" value="NZ_CADIKL010000045.1"/>
</dbReference>
<proteinExistence type="predicted"/>